<reference evidence="1 2" key="2">
    <citation type="journal article" date="2022" name="Mol. Ecol. Resour.">
        <title>The genomes of chicory, endive, great burdock and yacon provide insights into Asteraceae paleo-polyploidization history and plant inulin production.</title>
        <authorList>
            <person name="Fan W."/>
            <person name="Wang S."/>
            <person name="Wang H."/>
            <person name="Wang A."/>
            <person name="Jiang F."/>
            <person name="Liu H."/>
            <person name="Zhao H."/>
            <person name="Xu D."/>
            <person name="Zhang Y."/>
        </authorList>
    </citation>
    <scope>NUCLEOTIDE SEQUENCE [LARGE SCALE GENOMIC DNA]</scope>
    <source>
        <strain evidence="2">cv. Yunnan</strain>
        <tissue evidence="1">Leaves</tissue>
    </source>
</reference>
<comment type="caution">
    <text evidence="1">The sequence shown here is derived from an EMBL/GenBank/DDBJ whole genome shotgun (WGS) entry which is preliminary data.</text>
</comment>
<dbReference type="EMBL" id="CM042028">
    <property type="protein sequence ID" value="KAI3798080.1"/>
    <property type="molecule type" value="Genomic_DNA"/>
</dbReference>
<dbReference type="Proteomes" id="UP001056120">
    <property type="component" value="Linkage Group LG11"/>
</dbReference>
<sequence>MFRGDSLLKYLNQVIFGPGRFKLRWKDWIGTYDIHIDFDRSRSLMRLWRIGRPRRMKAVPGFVLDSVRKIVENEVPVPAVCEAFGKSSRGTRRTNQVAGLISASSRYARNAASSLAVREAMLVSPFFLVFPWFCSPFTRIDHHYHPLSFTPSISHPLSFTPYISSFIHHIHHYHGKLETFYER</sequence>
<protein>
    <submittedName>
        <fullName evidence="1">Uncharacterized protein</fullName>
    </submittedName>
</protein>
<evidence type="ECO:0000313" key="2">
    <source>
        <dbReference type="Proteomes" id="UP001056120"/>
    </source>
</evidence>
<name>A0ACB9HSG9_9ASTR</name>
<proteinExistence type="predicted"/>
<accession>A0ACB9HSG9</accession>
<evidence type="ECO:0000313" key="1">
    <source>
        <dbReference type="EMBL" id="KAI3798080.1"/>
    </source>
</evidence>
<reference evidence="2" key="1">
    <citation type="journal article" date="2022" name="Mol. Ecol. Resour.">
        <title>The genomes of chicory, endive, great burdock and yacon provide insights into Asteraceae palaeo-polyploidization history and plant inulin production.</title>
        <authorList>
            <person name="Fan W."/>
            <person name="Wang S."/>
            <person name="Wang H."/>
            <person name="Wang A."/>
            <person name="Jiang F."/>
            <person name="Liu H."/>
            <person name="Zhao H."/>
            <person name="Xu D."/>
            <person name="Zhang Y."/>
        </authorList>
    </citation>
    <scope>NUCLEOTIDE SEQUENCE [LARGE SCALE GENOMIC DNA]</scope>
    <source>
        <strain evidence="2">cv. Yunnan</strain>
    </source>
</reference>
<keyword evidence="2" id="KW-1185">Reference proteome</keyword>
<gene>
    <name evidence="1" type="ORF">L1987_33349</name>
</gene>
<organism evidence="1 2">
    <name type="scientific">Smallanthus sonchifolius</name>
    <dbReference type="NCBI Taxonomy" id="185202"/>
    <lineage>
        <taxon>Eukaryota</taxon>
        <taxon>Viridiplantae</taxon>
        <taxon>Streptophyta</taxon>
        <taxon>Embryophyta</taxon>
        <taxon>Tracheophyta</taxon>
        <taxon>Spermatophyta</taxon>
        <taxon>Magnoliopsida</taxon>
        <taxon>eudicotyledons</taxon>
        <taxon>Gunneridae</taxon>
        <taxon>Pentapetalae</taxon>
        <taxon>asterids</taxon>
        <taxon>campanulids</taxon>
        <taxon>Asterales</taxon>
        <taxon>Asteraceae</taxon>
        <taxon>Asteroideae</taxon>
        <taxon>Heliantheae alliance</taxon>
        <taxon>Millerieae</taxon>
        <taxon>Smallanthus</taxon>
    </lineage>
</organism>